<protein>
    <submittedName>
        <fullName evidence="1">Uncharacterized protein</fullName>
    </submittedName>
</protein>
<reference evidence="2" key="1">
    <citation type="submission" date="2016-06" db="EMBL/GenBank/DDBJ databases">
        <authorList>
            <person name="Hehemann J.-H."/>
            <person name="Arevalo P."/>
            <person name="Datta M.S."/>
            <person name="Polz M.F."/>
        </authorList>
    </citation>
    <scope>NUCLEOTIDE SEQUENCE [LARGE SCALE GENOMIC DNA]</scope>
    <source>
        <strain evidence="2">9CSC122</strain>
    </source>
</reference>
<proteinExistence type="predicted"/>
<evidence type="ECO:0000313" key="2">
    <source>
        <dbReference type="Proteomes" id="UP000093173"/>
    </source>
</evidence>
<comment type="caution">
    <text evidence="1">The sequence shown here is derived from an EMBL/GenBank/DDBJ whole genome shotgun (WGS) entry which is preliminary data.</text>
</comment>
<evidence type="ECO:0000313" key="1">
    <source>
        <dbReference type="EMBL" id="OCH70722.1"/>
    </source>
</evidence>
<gene>
    <name evidence="1" type="ORF">A6E14_16190</name>
</gene>
<dbReference type="Proteomes" id="UP000093173">
    <property type="component" value="Unassembled WGS sequence"/>
</dbReference>
<dbReference type="AlphaFoldDB" id="A0A1B9QUQ7"/>
<dbReference type="EMBL" id="MAJZ01000973">
    <property type="protein sequence ID" value="OCH70722.1"/>
    <property type="molecule type" value="Genomic_DNA"/>
</dbReference>
<sequence>MNYRTTCSSCNNDWLGQKYDPALAELFNEVKLLAESVSKGYLSLPPCKTYFVRPQRLARSVIGHILAGNAVDIVQQDTPHAPMYQVMADYFFDETSPLPDELEIYYWFYPFNDIRIARAFGSKFGAAEPIVGDLLKFFPFAFWVTWNQPKDINLNLGKLLPTRDLSIDEPSQLTINFDSYPPIYFPEAPQENGMTVFNSKMVAVGTK</sequence>
<organism evidence="1 2">
    <name type="scientific">Vibrio genomosp. F10</name>
    <dbReference type="NCBI Taxonomy" id="723171"/>
    <lineage>
        <taxon>Bacteria</taxon>
        <taxon>Pseudomonadati</taxon>
        <taxon>Pseudomonadota</taxon>
        <taxon>Gammaproteobacteria</taxon>
        <taxon>Vibrionales</taxon>
        <taxon>Vibrionaceae</taxon>
        <taxon>Vibrio</taxon>
    </lineage>
</organism>
<accession>A0A1B9QUQ7</accession>
<name>A0A1B9QUQ7_9VIBR</name>
<keyword evidence="2" id="KW-1185">Reference proteome</keyword>